<name>A0ABR7WKV7_9SPHI</name>
<dbReference type="Proteomes" id="UP000606600">
    <property type="component" value="Unassembled WGS sequence"/>
</dbReference>
<evidence type="ECO:0000313" key="2">
    <source>
        <dbReference type="Proteomes" id="UP000606600"/>
    </source>
</evidence>
<gene>
    <name evidence="1" type="ORF">IDJ77_04010</name>
</gene>
<protein>
    <submittedName>
        <fullName evidence="1">Uncharacterized protein</fullName>
    </submittedName>
</protein>
<dbReference type="EMBL" id="JACWMY010000002">
    <property type="protein sequence ID" value="MBD1362966.1"/>
    <property type="molecule type" value="Genomic_DNA"/>
</dbReference>
<proteinExistence type="predicted"/>
<keyword evidence="2" id="KW-1185">Reference proteome</keyword>
<organism evidence="1 2">
    <name type="scientific">Mucilaginibacter pankratovii</name>
    <dbReference type="NCBI Taxonomy" id="2772110"/>
    <lineage>
        <taxon>Bacteria</taxon>
        <taxon>Pseudomonadati</taxon>
        <taxon>Bacteroidota</taxon>
        <taxon>Sphingobacteriia</taxon>
        <taxon>Sphingobacteriales</taxon>
        <taxon>Sphingobacteriaceae</taxon>
        <taxon>Mucilaginibacter</taxon>
    </lineage>
</organism>
<sequence length="2132" mass="249048">MPYVNIADSYLSQKCINKCVAELSKLTNEDPILVIEASNTIEEVDILVIGYFLLFHQYARERRIINFKIELRLTKNLKPFSRPDADELDKIAELDALKGRYENDTRKLFSDEVGWIIRQYMAYAFLQGNNNPFTVTYGYVFNYENEDGSVDDISIHSDRKSSWFVISGSFIPILRVNNISYELYFTERTEALELEIDYVYYPKNSELYSSVSAALKKRLYNKDIYIQKNKVKAFRVLTRLAFVQALSNARILNFYLNNTSSFADQLQAGSLKGQTAINYFRSIRPIFNELQLKPPIFHYIFSTLMASKLLPNKLNGDTKLEFETTIKSLWSFVKELIFGIQELAKNVVEHSTYHEGIITARTYKLDSYEKLNPELISVFRTYQQCLKKEHSSFFDVNVADGGLEGVLKTLTEQSKQSHQNHPSEELAKDIESLETNKITFGDLLNPNQPLRLFQQAKRATAHLGLLTLAKLVDNNHGLLRASNWETDSDTMLRASETIYQQQFRDKTAMIDYGTNYHFVLPINHEYTYRPQFHEETGIPEVSAEYALGIEHLSDFILIPVLQFKLENLDDHQIYEVRFQKPDTDDVKVDYWDIFPLRNIVRSDIKAKIAFCLHLDNINVDYDRLYRFLGNWELTFTGIPLILTGIATETHLRLVETIRMHGRTQQLPFWNEKSLIVVYNYVEHVKSNQRFYYIDVIWGESEIDYLALNKLISKSNFNSTSVLQQLAAVDNSESGDDQAEEVIAYELSARKIAALDGFGLFHHPGLLLPIDLIIKAGPPYSIYEQNALSLLQNRIATLEKPAWIYEDPLVAYFLSIPGYKIADSHFRIGSKLHVDSFYYAKRFFQNSFFASPIAFLLTQEILNAMVTESITWSDLKTHGITIFGYGQYSGLVLSLVEQFLIRTYERKTGFKQSVDKLEINYEIINDTEHVSFLKNEIVHGYGVLITPIASTFSTSIKMQTEIKAKYPAIQLFKLHLNVIYAHNSKKATIENEDIEYRFGIRHQDFTNRLVQVDAFSNQNRRVEQRFWLPLQTNWEPVENCNICRPKNERKVELPLFYTDKTMSTPSLIFSTPVSKDVEIINNNPFKLTRDSLKYGHYVDNNTHYLFYVEVNKFFQDNYGVIRDWLKKLRDSKSLKKCINRGDHVILIAPGHYSNTGFLNLVNEILFSNIATVIHYDAQSDHIQNFQLFYEQEIKRPGNTIIFVDDVIMSGNTFLRTNYFLKLNRERNKGFDACIVLLDRSDFHVHENLKRKLFGSAKVFFSFGSLHLPALSLTPHDCPICQEQERYEEIAANSFLDKVKFHFLEQASKITPISIDKLRKGLIDPQRSPKTLDGFKDTYFDLYYHEDSNRYIRRIDAIHRIYEWFKKSDNALKFEEQLSFVEWKQALRENTNSPILGSDLFKRNMEVTDSRYVSCYCSDTLLKVLTQYPFTQYKPVRERTFRWVMDFMREEVRAYTTKNIPFTNEKFRTLKFLIRRAGLLHQNYIISNDFFELLKAILGDQYIPKLITNEKETLQRISTEINDLPQKNRMQFEIDNFLSQYHASLRSLKNLNSFIWFLTGQIKELIHQNEARSIRLEETLLFFEKPNNNNPPLFKQLLRILREENGILFKRFAEFFKPHTVQNIGAYKYDTAQIYQALGDELVREHYRFQTLKFFLKEAAGGEPQVSEPLRNYLWLLQYLSEEQSGLQESLISKTATIMLRLQRILFETDEKCGSFFIVKYKKDKDDEYFIAYNDGEKGRLNTEIWKADHSAYIKNFLDGDVENNGVSMITITDLKRQGERWIDTFRVTNVNTPVNLAKDILTGNFNRLMMVRINGLGIESVKEGSRFFEAKDKPLGVIGFFNNKKESQPESNYNQRYLLLLRESLATFIKNHHENNEFRDWIDADNFRRVALLTGHGRDMLMRLATTEFPAYEGYLPYKRIVSTIHLIQHFILDIERDPTMKSIYKLLFKKYFSPIPVNIDSLKNIEKLVNHIHWLDEIENRAAVKFNFYDSINGREVITDSPLDPQIDFSLPLLDMIFFELAVNAKKNRWLLYPSGESNKVQLNVYKEGKNVIITFRNTGPEVSAQEMKNLNSSSNSKRENEASGIYLIKNLLHIFDLGEIGFYLSPIQQKLKWFNVKLTLYPWKNEESTTN</sequence>
<reference evidence="1 2" key="1">
    <citation type="submission" date="2020-09" db="EMBL/GenBank/DDBJ databases">
        <title>Novel species of Mucilaginibacter isolated from a glacier on the Tibetan Plateau.</title>
        <authorList>
            <person name="Liu Q."/>
            <person name="Xin Y.-H."/>
        </authorList>
    </citation>
    <scope>NUCLEOTIDE SEQUENCE [LARGE SCALE GENOMIC DNA]</scope>
    <source>
        <strain evidence="1 2">ZT4R22</strain>
    </source>
</reference>
<comment type="caution">
    <text evidence="1">The sequence shown here is derived from an EMBL/GenBank/DDBJ whole genome shotgun (WGS) entry which is preliminary data.</text>
</comment>
<evidence type="ECO:0000313" key="1">
    <source>
        <dbReference type="EMBL" id="MBD1362966.1"/>
    </source>
</evidence>
<accession>A0ABR7WKV7</accession>